<dbReference type="Proteomes" id="UP000663856">
    <property type="component" value="Unassembled WGS sequence"/>
</dbReference>
<dbReference type="AlphaFoldDB" id="A0A816L9Y7"/>
<organism evidence="2 3">
    <name type="scientific">Rotaria magnacalcarata</name>
    <dbReference type="NCBI Taxonomy" id="392030"/>
    <lineage>
        <taxon>Eukaryota</taxon>
        <taxon>Metazoa</taxon>
        <taxon>Spiralia</taxon>
        <taxon>Gnathifera</taxon>
        <taxon>Rotifera</taxon>
        <taxon>Eurotatoria</taxon>
        <taxon>Bdelloidea</taxon>
        <taxon>Philodinida</taxon>
        <taxon>Philodinidae</taxon>
        <taxon>Rotaria</taxon>
    </lineage>
</organism>
<reference evidence="2" key="1">
    <citation type="submission" date="2021-02" db="EMBL/GenBank/DDBJ databases">
        <authorList>
            <person name="Nowell W R."/>
        </authorList>
    </citation>
    <scope>NUCLEOTIDE SEQUENCE</scope>
</reference>
<name>A0A816L9Y7_9BILA</name>
<evidence type="ECO:0000259" key="1">
    <source>
        <dbReference type="PROSITE" id="PS00028"/>
    </source>
</evidence>
<dbReference type="InterPro" id="IPR013087">
    <property type="entry name" value="Znf_C2H2_type"/>
</dbReference>
<dbReference type="EMBL" id="CAJNRF010000037">
    <property type="protein sequence ID" value="CAF1931294.1"/>
    <property type="molecule type" value="Genomic_DNA"/>
</dbReference>
<evidence type="ECO:0000313" key="3">
    <source>
        <dbReference type="Proteomes" id="UP000663856"/>
    </source>
</evidence>
<gene>
    <name evidence="2" type="ORF">WKI299_LOCUS596</name>
</gene>
<feature type="domain" description="C2H2-type" evidence="1">
    <location>
        <begin position="1004"/>
        <end position="1028"/>
    </location>
</feature>
<protein>
    <recommendedName>
        <fullName evidence="1">C2H2-type domain-containing protein</fullName>
    </recommendedName>
</protein>
<dbReference type="PANTHER" id="PTHR33845">
    <property type="entry name" value="C2H2-TYPE DOMAIN-CONTAINING PROTEIN"/>
    <property type="match status" value="1"/>
</dbReference>
<dbReference type="PANTHER" id="PTHR33845:SF1">
    <property type="entry name" value="C2H2-TYPE DOMAIN-CONTAINING PROTEIN"/>
    <property type="match status" value="1"/>
</dbReference>
<accession>A0A816L9Y7</accession>
<sequence length="1246" mass="142241">MDNKHNNIPTLNGYNNNTTMNIDSRFDCLLESYVNSTLCGGDPIVLRELLEKPAPDTNEFGSFLEYILFKGAAFNLHPTNVFEKNICLNHFKHLLSDEENKGRCKICKPICKNEKANTNAVRRVSKQLALAIWEYGHPQHWAFYDQSICDSCRKFLTANHMTDEIRSKCDRIFDWLYNKELVHTPASSEADDDDDNYEHHIDDQSYAQESNILNKIKQLLDEIGFMGRCESTLSYASLKERSKCNLRNQIKRIFLYLLKFLTPNDVPVVWNDIIKYELKTSTCEEINQKAMVAINIAIENAEHSSTKQQLLAVVAADFSPAILRAHFPTITDSQIKAARKHAYRSGRGAPVDLTRSTVERYTEQQVLHFLEFVLSPSVTADLPFGIRSIKMATGETIEIPNTCRNMIPTRIIRQYQNYCLETTNGEFQQLGFTSLMAILNACPASTRKSMAGIDDYSANGSTAFDSLSKLCDELSSYHVSIDEIVQLRKALQQSRNYIKLDYKLHVSTSSTVPDHCSTFALSDPEEQMWSKSCDHTHDDICQQCHLLGMTLVRFESLIKENSNISEENRIRLMKSFTRDSDLVQEWKKHQLRAVHQEAARDHVLESLDEESVNWAMKWLEKKYRQSQSDFYALRGLPWHLTHVVRLQPRHSSAKYSEKVFENRTFCHSFDSCIQNGASVVSILQDVFMRLKQQHPQIELAYVRSDNAGCYHGTDTLLAVKELYETTGILIHRIDFSEAQAGKGPCDRKAAVIKGEVRRNVDEKHDCTTSTEFVAAAKSTHHLSILSCTLPTTKKTTIKNKWDGIKRYNNIEFTLKNDSTSNPPLITTTATASLSTAFTTFPSTPTTTRTRRSKTIISSVSTTPTSSSSMLPPLATTTTTTQNMFKKLPIDPEIKVWRAFGIGKGKNFRFSDFKPPDKIIPLVIDTETQHLNNEWKSEASLKDIGKSNHFVLATLASISFVEETSDDDDEYIDEHMISDNDDNQMDTSESHAGPANQNGFCMWECTHERCILQFRRRSDRDNHLDTGKHKFESDKVTLVEKAKIMYKSRLENDSIQRHVPLSNFTIIQDAGSLITTKKLHQGWGLPLKKVAKRFNFNQKSFMIDAYDKGEKQDMSYIKENGKFRFTPDEWLTAKQIKSFFSTLTHNRRKNVNMMVYQNTPNSQHVQSKEVELNTNDFKAISDVHSNINSNMGDGDSMDGVIVDSNYETDIDDEETDEEDFHLTISVMDMEDMLTTAKVILLLEETES</sequence>
<comment type="caution">
    <text evidence="2">The sequence shown here is derived from an EMBL/GenBank/DDBJ whole genome shotgun (WGS) entry which is preliminary data.</text>
</comment>
<evidence type="ECO:0000313" key="2">
    <source>
        <dbReference type="EMBL" id="CAF1931294.1"/>
    </source>
</evidence>
<proteinExistence type="predicted"/>
<dbReference type="PROSITE" id="PS00028">
    <property type="entry name" value="ZINC_FINGER_C2H2_1"/>
    <property type="match status" value="1"/>
</dbReference>